<dbReference type="InterPro" id="IPR001791">
    <property type="entry name" value="Laminin_G"/>
</dbReference>
<comment type="caution">
    <text evidence="4">The sequence shown here is derived from an EMBL/GenBank/DDBJ whole genome shotgun (WGS) entry which is preliminary data.</text>
</comment>
<sequence>MLELIPAVPRFADEFSLLVQLWSRQRDDRSLLTVLGFDQRVLLQLRTSASVIVFKGPQQQHYEVPFYGLSDGNWHHLAIGVSAKRLTLHVDCIQLLSVAWEYRGMENSTAGLLMVGGIIKSDETPFEGDLRQLTFLMGDPEAAQQHCSHHPPGCGEVPLPATSINTKSTMKIVKPSSRNMVDLLKNPENESFLSSQRNTE</sequence>
<dbReference type="SMART" id="SM00210">
    <property type="entry name" value="TSPN"/>
    <property type="match status" value="1"/>
</dbReference>
<evidence type="ECO:0000256" key="1">
    <source>
        <dbReference type="ARBA" id="ARBA00022729"/>
    </source>
</evidence>
<gene>
    <name evidence="4" type="ORF">D4764_20G0007720</name>
</gene>
<dbReference type="InterPro" id="IPR048287">
    <property type="entry name" value="TSPN-like_N"/>
</dbReference>
<dbReference type="Gene3D" id="2.60.120.200">
    <property type="match status" value="1"/>
</dbReference>
<reference evidence="4 5" key="1">
    <citation type="submission" date="2019-04" db="EMBL/GenBank/DDBJ databases">
        <title>Chromosome genome assembly for Takifugu flavidus.</title>
        <authorList>
            <person name="Xiao S."/>
        </authorList>
    </citation>
    <scope>NUCLEOTIDE SEQUENCE [LARGE SCALE GENOMIC DNA]</scope>
    <source>
        <strain evidence="4">HTHZ2018</strain>
        <tissue evidence="4">Muscle</tissue>
    </source>
</reference>
<evidence type="ECO:0000313" key="5">
    <source>
        <dbReference type="Proteomes" id="UP000324091"/>
    </source>
</evidence>
<dbReference type="AlphaFoldDB" id="A0A5C6NKY4"/>
<evidence type="ECO:0000313" key="4">
    <source>
        <dbReference type="EMBL" id="TWW66740.1"/>
    </source>
</evidence>
<evidence type="ECO:0000256" key="2">
    <source>
        <dbReference type="ARBA" id="ARBA00022737"/>
    </source>
</evidence>
<dbReference type="SUPFAM" id="SSF49899">
    <property type="entry name" value="Concanavalin A-like lectins/glucanases"/>
    <property type="match status" value="1"/>
</dbReference>
<dbReference type="EMBL" id="RHFK02000013">
    <property type="protein sequence ID" value="TWW66740.1"/>
    <property type="molecule type" value="Genomic_DNA"/>
</dbReference>
<proteinExistence type="predicted"/>
<organism evidence="4 5">
    <name type="scientific">Takifugu flavidus</name>
    <name type="common">sansaifugu</name>
    <dbReference type="NCBI Taxonomy" id="433684"/>
    <lineage>
        <taxon>Eukaryota</taxon>
        <taxon>Metazoa</taxon>
        <taxon>Chordata</taxon>
        <taxon>Craniata</taxon>
        <taxon>Vertebrata</taxon>
        <taxon>Euteleostomi</taxon>
        <taxon>Actinopterygii</taxon>
        <taxon>Neopterygii</taxon>
        <taxon>Teleostei</taxon>
        <taxon>Neoteleostei</taxon>
        <taxon>Acanthomorphata</taxon>
        <taxon>Eupercaria</taxon>
        <taxon>Tetraodontiformes</taxon>
        <taxon>Tetradontoidea</taxon>
        <taxon>Tetraodontidae</taxon>
        <taxon>Takifugu</taxon>
    </lineage>
</organism>
<keyword evidence="5" id="KW-1185">Reference proteome</keyword>
<dbReference type="InterPro" id="IPR013320">
    <property type="entry name" value="ConA-like_dom_sf"/>
</dbReference>
<feature type="domain" description="Thrombospondin-like N-terminal" evidence="3">
    <location>
        <begin position="1"/>
        <end position="139"/>
    </location>
</feature>
<dbReference type="Pfam" id="PF02210">
    <property type="entry name" value="Laminin_G_2"/>
    <property type="match status" value="1"/>
</dbReference>
<accession>A0A5C6NKY4</accession>
<keyword evidence="1" id="KW-0732">Signal</keyword>
<name>A0A5C6NKY4_9TELE</name>
<evidence type="ECO:0000259" key="3">
    <source>
        <dbReference type="SMART" id="SM00210"/>
    </source>
</evidence>
<dbReference type="Proteomes" id="UP000324091">
    <property type="component" value="Chromosome 20"/>
</dbReference>
<keyword evidence="2" id="KW-0677">Repeat</keyword>
<protein>
    <recommendedName>
        <fullName evidence="3">Thrombospondin-like N-terminal domain-containing protein</fullName>
    </recommendedName>
</protein>